<feature type="signal peptide" evidence="1">
    <location>
        <begin position="1"/>
        <end position="21"/>
    </location>
</feature>
<dbReference type="AlphaFoldDB" id="A0AAV2R6N1"/>
<reference evidence="2 3" key="1">
    <citation type="submission" date="2024-05" db="EMBL/GenBank/DDBJ databases">
        <authorList>
            <person name="Wallberg A."/>
        </authorList>
    </citation>
    <scope>NUCLEOTIDE SEQUENCE [LARGE SCALE GENOMIC DNA]</scope>
</reference>
<organism evidence="2 3">
    <name type="scientific">Meganyctiphanes norvegica</name>
    <name type="common">Northern krill</name>
    <name type="synonym">Thysanopoda norvegica</name>
    <dbReference type="NCBI Taxonomy" id="48144"/>
    <lineage>
        <taxon>Eukaryota</taxon>
        <taxon>Metazoa</taxon>
        <taxon>Ecdysozoa</taxon>
        <taxon>Arthropoda</taxon>
        <taxon>Crustacea</taxon>
        <taxon>Multicrustacea</taxon>
        <taxon>Malacostraca</taxon>
        <taxon>Eumalacostraca</taxon>
        <taxon>Eucarida</taxon>
        <taxon>Euphausiacea</taxon>
        <taxon>Euphausiidae</taxon>
        <taxon>Meganyctiphanes</taxon>
    </lineage>
</organism>
<sequence>MVRILLLVSGLMFGSLHAALAQITSGSQMVDESRVTALCGLLDNREVPPVTAIAYSFIRTIVPGRTIPNNHMATPVVHVPTSSTHCANWPVSNSVTILEAVDGPS</sequence>
<comment type="caution">
    <text evidence="2">The sequence shown here is derived from an EMBL/GenBank/DDBJ whole genome shotgun (WGS) entry which is preliminary data.</text>
</comment>
<keyword evidence="3" id="KW-1185">Reference proteome</keyword>
<gene>
    <name evidence="2" type="ORF">MNOR_LOCUS20321</name>
</gene>
<dbReference type="EMBL" id="CAXKWB010015624">
    <property type="protein sequence ID" value="CAL4114147.1"/>
    <property type="molecule type" value="Genomic_DNA"/>
</dbReference>
<evidence type="ECO:0000256" key="1">
    <source>
        <dbReference type="SAM" id="SignalP"/>
    </source>
</evidence>
<dbReference type="Proteomes" id="UP001497623">
    <property type="component" value="Unassembled WGS sequence"/>
</dbReference>
<accession>A0AAV2R6N1</accession>
<evidence type="ECO:0000313" key="3">
    <source>
        <dbReference type="Proteomes" id="UP001497623"/>
    </source>
</evidence>
<feature type="chain" id="PRO_5043405075" evidence="1">
    <location>
        <begin position="22"/>
        <end position="105"/>
    </location>
</feature>
<name>A0AAV2R6N1_MEGNR</name>
<evidence type="ECO:0000313" key="2">
    <source>
        <dbReference type="EMBL" id="CAL4114147.1"/>
    </source>
</evidence>
<proteinExistence type="predicted"/>
<protein>
    <submittedName>
        <fullName evidence="2">Uncharacterized protein</fullName>
    </submittedName>
</protein>
<keyword evidence="1" id="KW-0732">Signal</keyword>